<evidence type="ECO:0000256" key="1">
    <source>
        <dbReference type="SAM" id="Phobius"/>
    </source>
</evidence>
<protein>
    <submittedName>
        <fullName evidence="2">Uncharacterized protein</fullName>
    </submittedName>
</protein>
<feature type="transmembrane region" description="Helical" evidence="1">
    <location>
        <begin position="146"/>
        <end position="165"/>
    </location>
</feature>
<evidence type="ECO:0000313" key="3">
    <source>
        <dbReference type="Proteomes" id="UP000318186"/>
    </source>
</evidence>
<keyword evidence="1" id="KW-0812">Transmembrane</keyword>
<organism evidence="2 3">
    <name type="scientific">Streptomyces brevispora</name>
    <dbReference type="NCBI Taxonomy" id="887462"/>
    <lineage>
        <taxon>Bacteria</taxon>
        <taxon>Bacillati</taxon>
        <taxon>Actinomycetota</taxon>
        <taxon>Actinomycetes</taxon>
        <taxon>Kitasatosporales</taxon>
        <taxon>Streptomycetaceae</taxon>
        <taxon>Streptomyces</taxon>
    </lineage>
</organism>
<keyword evidence="1" id="KW-0472">Membrane</keyword>
<proteinExistence type="predicted"/>
<keyword evidence="1" id="KW-1133">Transmembrane helix</keyword>
<accession>A0A561TXQ3</accession>
<dbReference type="OrthoDB" id="4325432at2"/>
<dbReference type="Proteomes" id="UP000318186">
    <property type="component" value="Unassembled WGS sequence"/>
</dbReference>
<evidence type="ECO:0000313" key="2">
    <source>
        <dbReference type="EMBL" id="TWF91890.1"/>
    </source>
</evidence>
<dbReference type="PANTHER" id="PTHR42305">
    <property type="entry name" value="MEMBRANE PROTEIN RV1733C-RELATED"/>
    <property type="match status" value="1"/>
</dbReference>
<dbReference type="AlphaFoldDB" id="A0A561TXQ3"/>
<sequence>MRALSGVWRWRRNPLRRATDRREAWVALVAFLLLVLAAPALGWLFGSRADDTLQEAVRAQQARSHLTTAVVVRRATGARRFVADPEISTDRAALTTVSARWQAPDGTARSATVTTSSRNTAPGARVRIWTDRDGQPTLRPMDAPTAHTHAVLAGFGAAMLAALLIEAGRRLIVWRMVQQRYERLDRAWAEAGPDWGRTGTGS</sequence>
<dbReference type="PANTHER" id="PTHR42305:SF1">
    <property type="entry name" value="MEMBRANE PROTEIN RV1733C-RELATED"/>
    <property type="match status" value="1"/>
</dbReference>
<name>A0A561TXQ3_9ACTN</name>
<dbReference type="InterPro" id="IPR039708">
    <property type="entry name" value="MT1774/Rv1733c-like"/>
</dbReference>
<gene>
    <name evidence="2" type="ORF">FHX80_12207</name>
</gene>
<dbReference type="EMBL" id="VIWW01000002">
    <property type="protein sequence ID" value="TWF91890.1"/>
    <property type="molecule type" value="Genomic_DNA"/>
</dbReference>
<comment type="caution">
    <text evidence="2">The sequence shown here is derived from an EMBL/GenBank/DDBJ whole genome shotgun (WGS) entry which is preliminary data.</text>
</comment>
<dbReference type="RefSeq" id="WP_145767760.1">
    <property type="nucleotide sequence ID" value="NZ_JBHJUX010000004.1"/>
</dbReference>
<reference evidence="2 3" key="1">
    <citation type="submission" date="2019-06" db="EMBL/GenBank/DDBJ databases">
        <title>Sequencing the genomes of 1000 actinobacteria strains.</title>
        <authorList>
            <person name="Klenk H.-P."/>
        </authorList>
    </citation>
    <scope>NUCLEOTIDE SEQUENCE [LARGE SCALE GENOMIC DNA]</scope>
    <source>
        <strain evidence="2 3">DSM 42059</strain>
    </source>
</reference>